<feature type="domain" description="Condensin complex subunit 1 N-terminal" evidence="1">
    <location>
        <begin position="55"/>
        <end position="159"/>
    </location>
</feature>
<organism evidence="2 3">
    <name type="scientific">Timema podura</name>
    <name type="common">Walking stick</name>
    <dbReference type="NCBI Taxonomy" id="61482"/>
    <lineage>
        <taxon>Eukaryota</taxon>
        <taxon>Metazoa</taxon>
        <taxon>Ecdysozoa</taxon>
        <taxon>Arthropoda</taxon>
        <taxon>Hexapoda</taxon>
        <taxon>Insecta</taxon>
        <taxon>Pterygota</taxon>
        <taxon>Neoptera</taxon>
        <taxon>Polyneoptera</taxon>
        <taxon>Phasmatodea</taxon>
        <taxon>Timematodea</taxon>
        <taxon>Timematoidea</taxon>
        <taxon>Timematidae</taxon>
        <taxon>Timema</taxon>
    </lineage>
</organism>
<name>A0ABN7P7P0_TIMPD</name>
<proteinExistence type="predicted"/>
<sequence length="160" mass="18622">PGSKAAFNEDLNVVFILEHFDTFFSILLNIKKVDLSFLQSNLEFLLKVCKELKSHYLTNALSVNEILPEQRKVHLNTIKMLLYLLTELSNGLEDRLSEKSADALLMEGGKGRKKGTKKFEEDEWDWQEKKTEVVEMLYSILLMDLDRLWDPPVVEQDFVK</sequence>
<evidence type="ECO:0000313" key="3">
    <source>
        <dbReference type="Proteomes" id="UP001153148"/>
    </source>
</evidence>
<dbReference type="Pfam" id="PF12922">
    <property type="entry name" value="Cnd1_N"/>
    <property type="match status" value="1"/>
</dbReference>
<keyword evidence="3" id="KW-1185">Reference proteome</keyword>
<reference evidence="2" key="1">
    <citation type="submission" date="2021-03" db="EMBL/GenBank/DDBJ databases">
        <authorList>
            <person name="Tran Van P."/>
        </authorList>
    </citation>
    <scope>NUCLEOTIDE SEQUENCE</scope>
</reference>
<comment type="caution">
    <text evidence="2">The sequence shown here is derived from an EMBL/GenBank/DDBJ whole genome shotgun (WGS) entry which is preliminary data.</text>
</comment>
<accession>A0ABN7P7P0</accession>
<dbReference type="Proteomes" id="UP001153148">
    <property type="component" value="Unassembled WGS sequence"/>
</dbReference>
<feature type="non-terminal residue" evidence="2">
    <location>
        <position position="1"/>
    </location>
</feature>
<evidence type="ECO:0000313" key="2">
    <source>
        <dbReference type="EMBL" id="CAG2062740.1"/>
    </source>
</evidence>
<protein>
    <recommendedName>
        <fullName evidence="1">Condensin complex subunit 1 N-terminal domain-containing protein</fullName>
    </recommendedName>
</protein>
<dbReference type="InterPro" id="IPR024324">
    <property type="entry name" value="Condensin_cplx_su1_N"/>
</dbReference>
<dbReference type="EMBL" id="CAJPIN010022023">
    <property type="protein sequence ID" value="CAG2062740.1"/>
    <property type="molecule type" value="Genomic_DNA"/>
</dbReference>
<gene>
    <name evidence="2" type="ORF">TPAB3V08_LOCUS9690</name>
</gene>
<evidence type="ECO:0000259" key="1">
    <source>
        <dbReference type="Pfam" id="PF12922"/>
    </source>
</evidence>